<evidence type="ECO:0000313" key="2">
    <source>
        <dbReference type="Proteomes" id="UP000005601"/>
    </source>
</evidence>
<dbReference type="Pfam" id="PF21716">
    <property type="entry name" value="dnstrm_HI1420"/>
    <property type="match status" value="1"/>
</dbReference>
<sequence>MHTIKSKIRENLKPIKLKQLDTKVAYYLTTKEEVLLYLNELIQKEKTDEFCTALYQLVKSKGFDNIAKETTLNRDYIYREFKIKKNPCTKIFFLVLNSLGFQLRLNETNRFVLV</sequence>
<dbReference type="InterPro" id="IPR014057">
    <property type="entry name" value="HI1420"/>
</dbReference>
<comment type="caution">
    <text evidence="1">The sequence shown here is derived from an EMBL/GenBank/DDBJ whole genome shotgun (WGS) entry which is preliminary data.</text>
</comment>
<reference evidence="1 2" key="1">
    <citation type="submission" date="2012-05" db="EMBL/GenBank/DDBJ databases">
        <title>Genome sequence of Helicobacter pylori Hp P-11b.</title>
        <authorList>
            <person name="Blanchard T.G."/>
            <person name="Czinn S.J."/>
            <person name="McCracken C."/>
            <person name="Abolude K."/>
            <person name="Maroo A."/>
            <person name="Santana-Cruz I."/>
            <person name="Tallon L.J."/>
            <person name="Ficke F.W.F."/>
        </authorList>
    </citation>
    <scope>NUCLEOTIDE SEQUENCE [LARGE SCALE GENOMIC DNA]</scope>
    <source>
        <strain evidence="1 2">Hp P-11b</strain>
    </source>
</reference>
<name>I9YCE5_HELPX</name>
<evidence type="ECO:0000313" key="1">
    <source>
        <dbReference type="EMBL" id="EJC26310.1"/>
    </source>
</evidence>
<dbReference type="Proteomes" id="UP000005601">
    <property type="component" value="Unassembled WGS sequence"/>
</dbReference>
<protein>
    <submittedName>
        <fullName evidence="1">Addiction module antidote protein</fullName>
    </submittedName>
</protein>
<accession>I9YCE5</accession>
<gene>
    <name evidence="1" type="ORF">HPHPP11B_1504</name>
</gene>
<dbReference type="EMBL" id="AKQH01000009">
    <property type="protein sequence ID" value="EJC26310.1"/>
    <property type="molecule type" value="Genomic_DNA"/>
</dbReference>
<dbReference type="PATRIC" id="fig|992106.3.peg.1454"/>
<organism evidence="1 2">
    <name type="scientific">Helicobacter pylori Hp P-11b</name>
    <dbReference type="NCBI Taxonomy" id="992106"/>
    <lineage>
        <taxon>Bacteria</taxon>
        <taxon>Pseudomonadati</taxon>
        <taxon>Campylobacterota</taxon>
        <taxon>Epsilonproteobacteria</taxon>
        <taxon>Campylobacterales</taxon>
        <taxon>Helicobacteraceae</taxon>
        <taxon>Helicobacter</taxon>
    </lineage>
</organism>
<dbReference type="AlphaFoldDB" id="I9YCE5"/>
<proteinExistence type="predicted"/>